<organism evidence="3">
    <name type="scientific">Verticillium alfalfae (strain VaMs.102 / ATCC MYA-4576 / FGSC 10136)</name>
    <name type="common">Verticillium wilt of alfalfa</name>
    <name type="synonym">Verticillium albo-atrum</name>
    <dbReference type="NCBI Taxonomy" id="526221"/>
    <lineage>
        <taxon>Eukaryota</taxon>
        <taxon>Fungi</taxon>
        <taxon>Dikarya</taxon>
        <taxon>Ascomycota</taxon>
        <taxon>Pezizomycotina</taxon>
        <taxon>Sordariomycetes</taxon>
        <taxon>Hypocreomycetidae</taxon>
        <taxon>Glomerellales</taxon>
        <taxon>Plectosphaerellaceae</taxon>
        <taxon>Verticillium</taxon>
    </lineage>
</organism>
<dbReference type="eggNOG" id="ENOG502RUAH">
    <property type="taxonomic scope" value="Eukaryota"/>
</dbReference>
<proteinExistence type="predicted"/>
<sequence>MTRLDKITQRLDVWLDPSPKGFTFDLMARKRYVVLIIPLVFVIVSLVVGFSRLQLIEVHQRPPKTSKLHYLVPSSFVNDPVCAGIISALVNRYPIPTLIGYKGENEFDAVDHLAKVRVINRFLKTLPAEDDDLVIIVDSFDVLAQLPVEVTLERYFAMSARSEQQLADQRGITVDELHDLGIRQSILYGTGKICFDANPNEPLCPFVPGSNSARQKFGVMTGGFSDPRYRDSRYLNSGTIMAPVGDLRKFMHAVQELVEADDVIVPLNVTSNGRFRHHMDQWFTATLYVRQEYHRALDMNDGKYPGNLTGVSDLPKPRESANDTTEYHIFVDFDSSFTQTQCHNELEIHQLTYSNHDLTSSVAKDFMNEGKAFKPHAIQMPASIYKAFGRVWDKLSHVPNITLVQPPRVWIQSLGLATNVASESIHAFYHNTCSKTKFLETYKTFWFFPLVVPLLELAKMDRDDMRPLHSGLIDGRMWIAARDYPQSPSESGQDVEETYLGGVFTDLAAEPFLNLPTLCRENWTDLIGIKAHGGSR</sequence>
<keyword evidence="3" id="KW-1185">Reference proteome</keyword>
<evidence type="ECO:0000256" key="1">
    <source>
        <dbReference type="SAM" id="Phobius"/>
    </source>
</evidence>
<dbReference type="Proteomes" id="UP000008698">
    <property type="component" value="Unassembled WGS sequence"/>
</dbReference>
<dbReference type="HOGENOM" id="CLU_020425_2_0_1"/>
<gene>
    <name evidence="2" type="ORF">VDBG_07471</name>
</gene>
<name>C9SRE6_VERA1</name>
<dbReference type="AlphaFoldDB" id="C9SRE6"/>
<dbReference type="PANTHER" id="PTHR36587:SF2">
    <property type="entry name" value="EXPRESSION SITE-ASSOCIATED GENE 3 (ESAG3)-LIKE PROTEIN"/>
    <property type="match status" value="1"/>
</dbReference>
<dbReference type="OrthoDB" id="422736at2759"/>
<reference evidence="3" key="1">
    <citation type="journal article" date="2011" name="PLoS Pathog.">
        <title>Comparative genomics yields insights into niche adaptation of plant vascular wilt pathogens.</title>
        <authorList>
            <person name="Klosterman S.J."/>
            <person name="Subbarao K.V."/>
            <person name="Kang S."/>
            <person name="Veronese P."/>
            <person name="Gold S.E."/>
            <person name="Thomma B.P.H.J."/>
            <person name="Chen Z."/>
            <person name="Henrissat B."/>
            <person name="Lee Y.-H."/>
            <person name="Park J."/>
            <person name="Garcia-Pedrajas M.D."/>
            <person name="Barbara D.J."/>
            <person name="Anchieta A."/>
            <person name="de Jonge R."/>
            <person name="Santhanam P."/>
            <person name="Maruthachalam K."/>
            <person name="Atallah Z."/>
            <person name="Amyotte S.G."/>
            <person name="Paz Z."/>
            <person name="Inderbitzin P."/>
            <person name="Hayes R.J."/>
            <person name="Heiman D.I."/>
            <person name="Young S."/>
            <person name="Zeng Q."/>
            <person name="Engels R."/>
            <person name="Galagan J."/>
            <person name="Cuomo C.A."/>
            <person name="Dobinson K.F."/>
            <person name="Ma L.-J."/>
        </authorList>
    </citation>
    <scope>NUCLEOTIDE SEQUENCE [LARGE SCALE GENOMIC DNA]</scope>
    <source>
        <strain evidence="3">VaMs.102 / ATCC MYA-4576 / FGSC 10136</strain>
    </source>
</reference>
<protein>
    <submittedName>
        <fullName evidence="2">Uncharacterized protein</fullName>
    </submittedName>
</protein>
<dbReference type="OMA" id="ITEFHVF"/>
<dbReference type="EMBL" id="DS985223">
    <property type="protein sequence ID" value="EEY21361.1"/>
    <property type="molecule type" value="Genomic_DNA"/>
</dbReference>
<accession>C9SRE6</accession>
<keyword evidence="1" id="KW-1133">Transmembrane helix</keyword>
<evidence type="ECO:0000313" key="2">
    <source>
        <dbReference type="EMBL" id="EEY21361.1"/>
    </source>
</evidence>
<evidence type="ECO:0000313" key="3">
    <source>
        <dbReference type="Proteomes" id="UP000008698"/>
    </source>
</evidence>
<dbReference type="GeneID" id="9537239"/>
<dbReference type="PANTHER" id="PTHR36587">
    <property type="entry name" value="EXPRESSION SITE-ASSOCIATED GENE 3 (ESAG3)-LIKE PROTEIN"/>
    <property type="match status" value="1"/>
</dbReference>
<feature type="transmembrane region" description="Helical" evidence="1">
    <location>
        <begin position="32"/>
        <end position="53"/>
    </location>
</feature>
<keyword evidence="1" id="KW-0812">Transmembrane</keyword>
<dbReference type="RefSeq" id="XP_003002012.1">
    <property type="nucleotide sequence ID" value="XM_003001966.1"/>
</dbReference>
<dbReference type="KEGG" id="val:VDBG_07471"/>
<keyword evidence="1" id="KW-0472">Membrane</keyword>
<dbReference type="CDD" id="cd22997">
    <property type="entry name" value="GT_LH"/>
    <property type="match status" value="1"/>
</dbReference>